<keyword evidence="2" id="KW-0378">Hydrolase</keyword>
<sequence length="353" mass="38668">MMTLTHLAISGLMTGLVLGTADPMLISSGAIAGLLPDVDLSKSPAGRVLFPISRLLEKRFPHRSCTHSILASVAIASLVYGLAYSSVISWRLAHAIEIGYTFGYLVDAITKSGIQLFFPANLRCVVPGNRNLRLSTGSNWEYAILVLVVAVFLLVMNINTNGGMSASLNEILATPRGVQELLNQKGNTHQIVVRIDGVRTFDRARIKDDYVVIEQRDASTFLVHPLSTADELYQVSNRPDLEHQIVSERITGKVGRKVVTTIESMAWADEEVTPKLDKLLDRYPSAVMYLTGSIEVDDPDEITIRTDPQQLTTVAKQGRKLAFNSCPLTNAIGLLRDQWGSGQVRVRVIVNSG</sequence>
<dbReference type="KEGG" id="cmp:Cha6605_2043"/>
<proteinExistence type="predicted"/>
<organism evidence="2 3">
    <name type="scientific">Chamaesiphon minutus (strain ATCC 27169 / PCC 6605)</name>
    <dbReference type="NCBI Taxonomy" id="1173020"/>
    <lineage>
        <taxon>Bacteria</taxon>
        <taxon>Bacillati</taxon>
        <taxon>Cyanobacteriota</taxon>
        <taxon>Cyanophyceae</taxon>
        <taxon>Gomontiellales</taxon>
        <taxon>Chamaesiphonaceae</taxon>
        <taxon>Chamaesiphon</taxon>
    </lineage>
</organism>
<evidence type="ECO:0000313" key="2">
    <source>
        <dbReference type="EMBL" id="AFY93140.1"/>
    </source>
</evidence>
<keyword evidence="1" id="KW-0812">Transmembrane</keyword>
<feature type="transmembrane region" description="Helical" evidence="1">
    <location>
        <begin position="140"/>
        <end position="158"/>
    </location>
</feature>
<dbReference type="Pfam" id="PF04307">
    <property type="entry name" value="YdjM"/>
    <property type="match status" value="1"/>
</dbReference>
<feature type="transmembrane region" description="Helical" evidence="1">
    <location>
        <begin position="69"/>
        <end position="90"/>
    </location>
</feature>
<keyword evidence="3" id="KW-1185">Reference proteome</keyword>
<dbReference type="PANTHER" id="PTHR35531:SF1">
    <property type="entry name" value="INNER MEMBRANE PROTEIN YBCI-RELATED"/>
    <property type="match status" value="1"/>
</dbReference>
<dbReference type="eggNOG" id="COG1988">
    <property type="taxonomic scope" value="Bacteria"/>
</dbReference>
<dbReference type="HOGENOM" id="CLU_818356_0_0_3"/>
<dbReference type="EMBL" id="CP003600">
    <property type="protein sequence ID" value="AFY93140.1"/>
    <property type="molecule type" value="Genomic_DNA"/>
</dbReference>
<dbReference type="STRING" id="1173020.Cha6605_2043"/>
<name>K9UE83_CHAP6</name>
<evidence type="ECO:0000313" key="3">
    <source>
        <dbReference type="Proteomes" id="UP000010366"/>
    </source>
</evidence>
<dbReference type="Proteomes" id="UP000010366">
    <property type="component" value="Chromosome"/>
</dbReference>
<reference evidence="2 3" key="1">
    <citation type="submission" date="2012-05" db="EMBL/GenBank/DDBJ databases">
        <title>Finished chromosome of genome of Chamaesiphon sp. PCC 6605.</title>
        <authorList>
            <consortium name="US DOE Joint Genome Institute"/>
            <person name="Gugger M."/>
            <person name="Coursin T."/>
            <person name="Rippka R."/>
            <person name="Tandeau De Marsac N."/>
            <person name="Huntemann M."/>
            <person name="Wei C.-L."/>
            <person name="Han J."/>
            <person name="Detter J.C."/>
            <person name="Han C."/>
            <person name="Tapia R."/>
            <person name="Chen A."/>
            <person name="Kyrpides N."/>
            <person name="Mavromatis K."/>
            <person name="Markowitz V."/>
            <person name="Szeto E."/>
            <person name="Ivanova N."/>
            <person name="Pagani I."/>
            <person name="Pati A."/>
            <person name="Goodwin L."/>
            <person name="Nordberg H.P."/>
            <person name="Cantor M.N."/>
            <person name="Hua S.X."/>
            <person name="Woyke T."/>
            <person name="Kerfeld C.A."/>
        </authorList>
    </citation>
    <scope>NUCLEOTIDE SEQUENCE [LARGE SCALE GENOMIC DNA]</scope>
    <source>
        <strain evidence="3">ATCC 27169 / PCC 6605</strain>
    </source>
</reference>
<dbReference type="OrthoDB" id="419488at2"/>
<keyword evidence="1" id="KW-1133">Transmembrane helix</keyword>
<dbReference type="InterPro" id="IPR007404">
    <property type="entry name" value="YdjM-like"/>
</dbReference>
<dbReference type="PANTHER" id="PTHR35531">
    <property type="entry name" value="INNER MEMBRANE PROTEIN YBCI-RELATED"/>
    <property type="match status" value="1"/>
</dbReference>
<accession>K9UE83</accession>
<dbReference type="GO" id="GO:0016787">
    <property type="term" value="F:hydrolase activity"/>
    <property type="evidence" value="ECO:0007669"/>
    <property type="project" value="UniProtKB-KW"/>
</dbReference>
<evidence type="ECO:0000256" key="1">
    <source>
        <dbReference type="SAM" id="Phobius"/>
    </source>
</evidence>
<gene>
    <name evidence="2" type="ORF">Cha6605_2043</name>
</gene>
<dbReference type="RefSeq" id="WP_015159304.1">
    <property type="nucleotide sequence ID" value="NC_019697.1"/>
</dbReference>
<dbReference type="AlphaFoldDB" id="K9UE83"/>
<protein>
    <submittedName>
        <fullName evidence="2">Putative membrane-bound metal-dependent hydrolase</fullName>
    </submittedName>
</protein>
<keyword evidence="1" id="KW-0472">Membrane</keyword>